<reference evidence="5 6" key="1">
    <citation type="journal article" date="2016" name="Nat. Commun.">
        <title>Thousands of microbial genomes shed light on interconnected biogeochemical processes in an aquifer system.</title>
        <authorList>
            <person name="Anantharaman K."/>
            <person name="Brown C.T."/>
            <person name="Hug L.A."/>
            <person name="Sharon I."/>
            <person name="Castelle C.J."/>
            <person name="Probst A.J."/>
            <person name="Thomas B.C."/>
            <person name="Singh A."/>
            <person name="Wilkins M.J."/>
            <person name="Karaoz U."/>
            <person name="Brodie E.L."/>
            <person name="Williams K.H."/>
            <person name="Hubbard S.S."/>
            <person name="Banfield J.F."/>
        </authorList>
    </citation>
    <scope>NUCLEOTIDE SEQUENCE [LARGE SCALE GENOMIC DNA]</scope>
</reference>
<keyword evidence="2" id="KW-0067">ATP-binding</keyword>
<keyword evidence="1" id="KW-0547">Nucleotide-binding</keyword>
<evidence type="ECO:0000256" key="1">
    <source>
        <dbReference type="ARBA" id="ARBA00022741"/>
    </source>
</evidence>
<evidence type="ECO:0000259" key="4">
    <source>
        <dbReference type="Pfam" id="PF17764"/>
    </source>
</evidence>
<name>A0A1G2FTJ9_9BACT</name>
<dbReference type="Pfam" id="PF17764">
    <property type="entry name" value="PriA_3primeBD"/>
    <property type="match status" value="1"/>
</dbReference>
<gene>
    <name evidence="5" type="ORF">A3B04_01395</name>
</gene>
<keyword evidence="3" id="KW-0238">DNA-binding</keyword>
<feature type="domain" description="Primosomal protein N' 3' DNA-binding" evidence="4">
    <location>
        <begin position="40"/>
        <end position="121"/>
    </location>
</feature>
<dbReference type="GO" id="GO:0043138">
    <property type="term" value="F:3'-5' DNA helicase activity"/>
    <property type="evidence" value="ECO:0007669"/>
    <property type="project" value="TreeGrafter"/>
</dbReference>
<evidence type="ECO:0000313" key="6">
    <source>
        <dbReference type="Proteomes" id="UP000177126"/>
    </source>
</evidence>
<dbReference type="InterPro" id="IPR042115">
    <property type="entry name" value="PriA_3primeBD_sf"/>
</dbReference>
<dbReference type="InterPro" id="IPR027417">
    <property type="entry name" value="P-loop_NTPase"/>
</dbReference>
<dbReference type="Proteomes" id="UP000177126">
    <property type="component" value="Unassembled WGS sequence"/>
</dbReference>
<sequence>MYLLDIIPLAKIPHTLPQILSYFSGQAKLGQSPAQRGNQTLSIGALVQIPLGRRKEKGIIIGARDIADSKMEIKSANFELRNVNKIISLEPVLTKQQIELALFLGQYYFCSPGIFAKMSLPPKNTPACHPDPAVAGEGSRANARPKFQTLILTPTISRAHSSYESSSSDNSVLWHSELTQKQKNATWLAVKIGQAQTIIGTRSAVFLPFTNLKKIIIEDKTNPNHKSWDMFPHYDSRLIAQKLAKILKSKITFSDKSHALRLREIIPVIIDMREELKGGNFSIFSVDLYEAVKNALTANQQIILFINRRGLANFILCRDCGYVAKCQNCDAPLAHHLINSRPALLCHHCGTKEISPKTCPKCKSWRIKTVGSGSQKVEAETKKFFPDAKILRLDSDSAPKPKDQQKIIADFVAKKADILIATQTIFSWLAELSAAKPQVIGLLSADTLLHIPDFRSGERTFQTIRALQSLRNNAPRPIKGVRHSGFKVPDTLTVSAPLTQRGVGGFFIQTYNPNNSVLKYIRNNDYEGFIKEDMATRQALNYPPFSQIVKLTFRHRDANKAGQEAKILAEKLKNIISNPSPQSIIPAPHQVRGKLRRESETYSSLSVRGGWEGFNPGPGFRVHRSGRPGKPDMTTDGHTNTVELSPALPAFLPREKGKFVWNIIIKFKIENLKLKIGNEFLQHRNSLLQYVPQNWEIDVDPENLL</sequence>
<comment type="caution">
    <text evidence="5">The sequence shown here is derived from an EMBL/GenBank/DDBJ whole genome shotgun (WGS) entry which is preliminary data.</text>
</comment>
<proteinExistence type="predicted"/>
<dbReference type="GO" id="GO:0005524">
    <property type="term" value="F:ATP binding"/>
    <property type="evidence" value="ECO:0007669"/>
    <property type="project" value="UniProtKB-KW"/>
</dbReference>
<dbReference type="EMBL" id="MHNF01000019">
    <property type="protein sequence ID" value="OGZ41127.1"/>
    <property type="molecule type" value="Genomic_DNA"/>
</dbReference>
<dbReference type="GO" id="GO:0003677">
    <property type="term" value="F:DNA binding"/>
    <property type="evidence" value="ECO:0007669"/>
    <property type="project" value="UniProtKB-KW"/>
</dbReference>
<dbReference type="GO" id="GO:0006302">
    <property type="term" value="P:double-strand break repair"/>
    <property type="evidence" value="ECO:0007669"/>
    <property type="project" value="TreeGrafter"/>
</dbReference>
<evidence type="ECO:0000313" key="5">
    <source>
        <dbReference type="EMBL" id="OGZ41127.1"/>
    </source>
</evidence>
<evidence type="ECO:0000256" key="3">
    <source>
        <dbReference type="ARBA" id="ARBA00023125"/>
    </source>
</evidence>
<dbReference type="Gene3D" id="3.40.50.300">
    <property type="entry name" value="P-loop containing nucleotide triphosphate hydrolases"/>
    <property type="match status" value="2"/>
</dbReference>
<dbReference type="GO" id="GO:0006310">
    <property type="term" value="P:DNA recombination"/>
    <property type="evidence" value="ECO:0007669"/>
    <property type="project" value="TreeGrafter"/>
</dbReference>
<dbReference type="SUPFAM" id="SSF52540">
    <property type="entry name" value="P-loop containing nucleoside triphosphate hydrolases"/>
    <property type="match status" value="1"/>
</dbReference>
<dbReference type="PANTHER" id="PTHR30580">
    <property type="entry name" value="PRIMOSOMAL PROTEIN N"/>
    <property type="match status" value="1"/>
</dbReference>
<dbReference type="GO" id="GO:0006270">
    <property type="term" value="P:DNA replication initiation"/>
    <property type="evidence" value="ECO:0007669"/>
    <property type="project" value="TreeGrafter"/>
</dbReference>
<protein>
    <recommendedName>
        <fullName evidence="4">Primosomal protein N' 3' DNA-binding domain-containing protein</fullName>
    </recommendedName>
</protein>
<dbReference type="AlphaFoldDB" id="A0A1G2FTJ9"/>
<dbReference type="Gene3D" id="3.40.1440.60">
    <property type="entry name" value="PriA, 3(prime) DNA-binding domain"/>
    <property type="match status" value="1"/>
</dbReference>
<organism evidence="5 6">
    <name type="scientific">Candidatus Portnoybacteria bacterium RIFCSPLOWO2_02_FULL_39_11</name>
    <dbReference type="NCBI Taxonomy" id="1802001"/>
    <lineage>
        <taxon>Bacteria</taxon>
        <taxon>Candidatus Portnoyibacteriota</taxon>
    </lineage>
</organism>
<evidence type="ECO:0000256" key="2">
    <source>
        <dbReference type="ARBA" id="ARBA00022840"/>
    </source>
</evidence>
<dbReference type="InterPro" id="IPR041222">
    <property type="entry name" value="PriA_3primeBD"/>
</dbReference>
<dbReference type="PANTHER" id="PTHR30580:SF0">
    <property type="entry name" value="PRIMOSOMAL PROTEIN N"/>
    <property type="match status" value="1"/>
</dbReference>
<accession>A0A1G2FTJ9</accession>